<keyword evidence="2 6" id="KW-0238">DNA-binding</keyword>
<feature type="domain" description="HTH araC/xylS-type" evidence="5">
    <location>
        <begin position="162"/>
        <end position="260"/>
    </location>
</feature>
<dbReference type="Pfam" id="PF12833">
    <property type="entry name" value="HTH_18"/>
    <property type="match status" value="1"/>
</dbReference>
<protein>
    <submittedName>
        <fullName evidence="6">AraC-type DNA-binding protein</fullName>
    </submittedName>
</protein>
<dbReference type="GO" id="GO:0043565">
    <property type="term" value="F:sequence-specific DNA binding"/>
    <property type="evidence" value="ECO:0007669"/>
    <property type="project" value="InterPro"/>
</dbReference>
<dbReference type="EMBL" id="FODS01000003">
    <property type="protein sequence ID" value="SEO28311.1"/>
    <property type="molecule type" value="Genomic_DNA"/>
</dbReference>
<dbReference type="SUPFAM" id="SSF46689">
    <property type="entry name" value="Homeodomain-like"/>
    <property type="match status" value="1"/>
</dbReference>
<gene>
    <name evidence="6" type="ORF">SAMN04490248_103153</name>
</gene>
<accession>A0A1H8NEZ6</accession>
<proteinExistence type="predicted"/>
<evidence type="ECO:0000256" key="4">
    <source>
        <dbReference type="SAM" id="MobiDB-lite"/>
    </source>
</evidence>
<dbReference type="InterPro" id="IPR037923">
    <property type="entry name" value="HTH-like"/>
</dbReference>
<organism evidence="6 7">
    <name type="scientific">Salinihabitans flavidus</name>
    <dbReference type="NCBI Taxonomy" id="569882"/>
    <lineage>
        <taxon>Bacteria</taxon>
        <taxon>Pseudomonadati</taxon>
        <taxon>Pseudomonadota</taxon>
        <taxon>Alphaproteobacteria</taxon>
        <taxon>Rhodobacterales</taxon>
        <taxon>Roseobacteraceae</taxon>
        <taxon>Salinihabitans</taxon>
    </lineage>
</organism>
<evidence type="ECO:0000256" key="2">
    <source>
        <dbReference type="ARBA" id="ARBA00023125"/>
    </source>
</evidence>
<name>A0A1H8NEZ6_9RHOB</name>
<dbReference type="SUPFAM" id="SSF51215">
    <property type="entry name" value="Regulatory protein AraC"/>
    <property type="match status" value="1"/>
</dbReference>
<keyword evidence="1" id="KW-0805">Transcription regulation</keyword>
<dbReference type="PROSITE" id="PS01124">
    <property type="entry name" value="HTH_ARAC_FAMILY_2"/>
    <property type="match status" value="1"/>
</dbReference>
<dbReference type="Gene3D" id="1.10.10.60">
    <property type="entry name" value="Homeodomain-like"/>
    <property type="match status" value="1"/>
</dbReference>
<dbReference type="OrthoDB" id="9814125at2"/>
<feature type="region of interest" description="Disordered" evidence="4">
    <location>
        <begin position="253"/>
        <end position="279"/>
    </location>
</feature>
<dbReference type="PANTHER" id="PTHR43280:SF32">
    <property type="entry name" value="TRANSCRIPTIONAL REGULATORY PROTEIN"/>
    <property type="match status" value="1"/>
</dbReference>
<evidence type="ECO:0000256" key="1">
    <source>
        <dbReference type="ARBA" id="ARBA00023015"/>
    </source>
</evidence>
<keyword evidence="3" id="KW-0804">Transcription</keyword>
<sequence>MSEATPIQVLSLAQLAQWAPGSLARLHVRHDHLFLWITRGQGRIVLHGLRRGFGAHNAIFVPAGRLLAIEAGRQMIGHAVLIPDDNQVTLPDRCHHLRAQDVMVQSELTGLIEEMRRELDANRPFLSEAMIARAQLLAIWLKRQMRGAEDPARADAGERLVRRFADLVATDFQTGQSLADYADRLDITPTHLSRACRKANGMTASDMLSQCLEYEARRRLVATEQPVQDIAQDLGFGSAAYFSRFMQQRCGLPPSQLRKSSSPHSGVRVGNETRPLPSW</sequence>
<dbReference type="AlphaFoldDB" id="A0A1H8NEZ6"/>
<reference evidence="6 7" key="1">
    <citation type="submission" date="2016-10" db="EMBL/GenBank/DDBJ databases">
        <authorList>
            <person name="de Groot N.N."/>
        </authorList>
    </citation>
    <scope>NUCLEOTIDE SEQUENCE [LARGE SCALE GENOMIC DNA]</scope>
    <source>
        <strain evidence="6 7">DSM 27842</strain>
    </source>
</reference>
<dbReference type="GO" id="GO:0003700">
    <property type="term" value="F:DNA-binding transcription factor activity"/>
    <property type="evidence" value="ECO:0007669"/>
    <property type="project" value="InterPro"/>
</dbReference>
<evidence type="ECO:0000256" key="3">
    <source>
        <dbReference type="ARBA" id="ARBA00023163"/>
    </source>
</evidence>
<evidence type="ECO:0000313" key="7">
    <source>
        <dbReference type="Proteomes" id="UP000198893"/>
    </source>
</evidence>
<dbReference type="InterPro" id="IPR018060">
    <property type="entry name" value="HTH_AraC"/>
</dbReference>
<evidence type="ECO:0000259" key="5">
    <source>
        <dbReference type="PROSITE" id="PS01124"/>
    </source>
</evidence>
<evidence type="ECO:0000313" key="6">
    <source>
        <dbReference type="EMBL" id="SEO28311.1"/>
    </source>
</evidence>
<dbReference type="Proteomes" id="UP000198893">
    <property type="component" value="Unassembled WGS sequence"/>
</dbReference>
<dbReference type="InterPro" id="IPR009057">
    <property type="entry name" value="Homeodomain-like_sf"/>
</dbReference>
<keyword evidence="7" id="KW-1185">Reference proteome</keyword>
<dbReference type="STRING" id="569882.SAMN04490248_103153"/>
<dbReference type="PANTHER" id="PTHR43280">
    <property type="entry name" value="ARAC-FAMILY TRANSCRIPTIONAL REGULATOR"/>
    <property type="match status" value="1"/>
</dbReference>
<dbReference type="SMART" id="SM00342">
    <property type="entry name" value="HTH_ARAC"/>
    <property type="match status" value="1"/>
</dbReference>
<dbReference type="RefSeq" id="WP_093115714.1">
    <property type="nucleotide sequence ID" value="NZ_FODS01000003.1"/>
</dbReference>